<reference evidence="1 2" key="1">
    <citation type="submission" date="2024-02" db="EMBL/GenBank/DDBJ databases">
        <authorList>
            <person name="Vignale AGUSTIN F."/>
            <person name="Sosa J E."/>
            <person name="Modenutti C."/>
        </authorList>
    </citation>
    <scope>NUCLEOTIDE SEQUENCE [LARGE SCALE GENOMIC DNA]</scope>
</reference>
<dbReference type="Gene3D" id="3.40.50.620">
    <property type="entry name" value="HUPs"/>
    <property type="match status" value="1"/>
</dbReference>
<keyword evidence="2" id="KW-1185">Reference proteome</keyword>
<gene>
    <name evidence="1" type="ORF">ILEXP_LOCUS17213</name>
</gene>
<organism evidence="1 2">
    <name type="scientific">Ilex paraguariensis</name>
    <name type="common">yerba mate</name>
    <dbReference type="NCBI Taxonomy" id="185542"/>
    <lineage>
        <taxon>Eukaryota</taxon>
        <taxon>Viridiplantae</taxon>
        <taxon>Streptophyta</taxon>
        <taxon>Embryophyta</taxon>
        <taxon>Tracheophyta</taxon>
        <taxon>Spermatophyta</taxon>
        <taxon>Magnoliopsida</taxon>
        <taxon>eudicotyledons</taxon>
        <taxon>Gunneridae</taxon>
        <taxon>Pentapetalae</taxon>
        <taxon>asterids</taxon>
        <taxon>campanulids</taxon>
        <taxon>Aquifoliales</taxon>
        <taxon>Aquifoliaceae</taxon>
        <taxon>Ilex</taxon>
    </lineage>
</organism>
<protein>
    <submittedName>
        <fullName evidence="1">Uncharacterized protein</fullName>
    </submittedName>
</protein>
<dbReference type="PANTHER" id="PTHR45780">
    <property type="entry name" value="ETHANOLAMINE-PHOSPHATE CYTIDYLYLTRANSFERASE"/>
    <property type="match status" value="1"/>
</dbReference>
<dbReference type="Proteomes" id="UP001642360">
    <property type="component" value="Unassembled WGS sequence"/>
</dbReference>
<sequence length="89" mass="10122">MKQITTFNISLVVRGTVSESNSLVNSETDPYAVPKTMGIFQMLESPKDITTTLVAQRIITNHQIYMIRNTKKEASEKKYYAEKQYVSGD</sequence>
<dbReference type="AlphaFoldDB" id="A0ABC8RW23"/>
<name>A0ABC8RW23_9AQUA</name>
<proteinExistence type="predicted"/>
<evidence type="ECO:0000313" key="2">
    <source>
        <dbReference type="Proteomes" id="UP001642360"/>
    </source>
</evidence>
<dbReference type="PANTHER" id="PTHR45780:SF5">
    <property type="entry name" value="ETHANOLAMINE-PHOSPHATE CYTIDYLYLTRANSFERASE"/>
    <property type="match status" value="1"/>
</dbReference>
<dbReference type="EMBL" id="CAUOFW020001846">
    <property type="protein sequence ID" value="CAK9149180.1"/>
    <property type="molecule type" value="Genomic_DNA"/>
</dbReference>
<dbReference type="InterPro" id="IPR044608">
    <property type="entry name" value="Ect1/PCYT2"/>
</dbReference>
<dbReference type="InterPro" id="IPR014729">
    <property type="entry name" value="Rossmann-like_a/b/a_fold"/>
</dbReference>
<accession>A0ABC8RW23</accession>
<comment type="caution">
    <text evidence="1">The sequence shown here is derived from an EMBL/GenBank/DDBJ whole genome shotgun (WGS) entry which is preliminary data.</text>
</comment>
<evidence type="ECO:0000313" key="1">
    <source>
        <dbReference type="EMBL" id="CAK9149180.1"/>
    </source>
</evidence>